<feature type="region of interest" description="Disordered" evidence="1">
    <location>
        <begin position="59"/>
        <end position="138"/>
    </location>
</feature>
<feature type="compositionally biased region" description="Basic and acidic residues" evidence="1">
    <location>
        <begin position="530"/>
        <end position="549"/>
    </location>
</feature>
<feature type="region of interest" description="Disordered" evidence="1">
    <location>
        <begin position="526"/>
        <end position="555"/>
    </location>
</feature>
<protein>
    <submittedName>
        <fullName evidence="2">Uncharacterized protein</fullName>
    </submittedName>
</protein>
<dbReference type="Proteomes" id="UP001239994">
    <property type="component" value="Unassembled WGS sequence"/>
</dbReference>
<accession>A0AAD8Z2I0</accession>
<keyword evidence="3" id="KW-1185">Reference proteome</keyword>
<gene>
    <name evidence="2" type="ORF">P4O66_014239</name>
</gene>
<feature type="compositionally biased region" description="Basic and acidic residues" evidence="1">
    <location>
        <begin position="104"/>
        <end position="129"/>
    </location>
</feature>
<feature type="compositionally biased region" description="Basic residues" evidence="1">
    <location>
        <begin position="80"/>
        <end position="92"/>
    </location>
</feature>
<comment type="caution">
    <text evidence="2">The sequence shown here is derived from an EMBL/GenBank/DDBJ whole genome shotgun (WGS) entry which is preliminary data.</text>
</comment>
<dbReference type="AlphaFoldDB" id="A0AAD8Z2I0"/>
<evidence type="ECO:0000313" key="3">
    <source>
        <dbReference type="Proteomes" id="UP001239994"/>
    </source>
</evidence>
<proteinExistence type="predicted"/>
<feature type="compositionally biased region" description="Basic residues" evidence="1">
    <location>
        <begin position="59"/>
        <end position="68"/>
    </location>
</feature>
<name>A0AAD8Z2I0_9TELE</name>
<reference evidence="2" key="1">
    <citation type="submission" date="2023-03" db="EMBL/GenBank/DDBJ databases">
        <title>Electrophorus voltai genome.</title>
        <authorList>
            <person name="Bian C."/>
        </authorList>
    </citation>
    <scope>NUCLEOTIDE SEQUENCE</scope>
    <source>
        <strain evidence="2">CB-2022</strain>
        <tissue evidence="2">Muscle</tissue>
    </source>
</reference>
<evidence type="ECO:0000313" key="2">
    <source>
        <dbReference type="EMBL" id="KAK1790328.1"/>
    </source>
</evidence>
<organism evidence="2 3">
    <name type="scientific">Electrophorus voltai</name>
    <dbReference type="NCBI Taxonomy" id="2609070"/>
    <lineage>
        <taxon>Eukaryota</taxon>
        <taxon>Metazoa</taxon>
        <taxon>Chordata</taxon>
        <taxon>Craniata</taxon>
        <taxon>Vertebrata</taxon>
        <taxon>Euteleostomi</taxon>
        <taxon>Actinopterygii</taxon>
        <taxon>Neopterygii</taxon>
        <taxon>Teleostei</taxon>
        <taxon>Ostariophysi</taxon>
        <taxon>Gymnotiformes</taxon>
        <taxon>Gymnotoidei</taxon>
        <taxon>Gymnotidae</taxon>
        <taxon>Electrophorus</taxon>
    </lineage>
</organism>
<dbReference type="EMBL" id="JAROKS010000021">
    <property type="protein sequence ID" value="KAK1790328.1"/>
    <property type="molecule type" value="Genomic_DNA"/>
</dbReference>
<sequence>VWLGRTSQEPETDIPQRWSWGHLPVTIIARETHYHCQRRMAAMGHAALCATDRRRFGRKWRSGRRGTRSRGADSGVTIKHTARRRQPPRLRQPRSEPELPQTQDGDKTPNTERHGSRRLPEAEALHDAGRGNTASKEFRMNRFHKPSKGFCLGVVIASNRVSVIKANRVNFGTVRFTLLIAEPKPRVRPEGSLSCYRQADSCLEHMTLVFPESPSTWLYLLVQERIGEHRIMGRRLRTEQMGIVRRSYARQLQMSEKPPARRSIREPMQHACCERTRETCHSRATEGEGRGVTPTSVARQAGIRKDVPSPRKVAVVSVYPASALLLRSAFPRKGLTGSDWISKLSGVVGEARMSETRTGHDQGVMTRALQLGALNTAPECGGMAVLTLCYASLHPHWVFVSDQALLHSDYESVRWNYRTLPDAFHTASECQQSGDSMFLSHATRQLEAHRCDAETQVGHTLPSHDWYAPRLATPSTGLRAYVCVERVCPSPQGTSHPDPVVMVPDLMCVQSWGDFHLQTKNWQSRRRFKEAKDERRKREGLGGRQREGGVSEMSPWALRFAATDNTPGWLNVERDTETRSTGARLCRLRRRETEERTGIWNPEPWKDVVVAHGPVPPGDTTLFIID</sequence>
<evidence type="ECO:0000256" key="1">
    <source>
        <dbReference type="SAM" id="MobiDB-lite"/>
    </source>
</evidence>
<feature type="non-terminal residue" evidence="2">
    <location>
        <position position="626"/>
    </location>
</feature>